<protein>
    <submittedName>
        <fullName evidence="3">DUF3987 domain-containing protein</fullName>
    </submittedName>
</protein>
<dbReference type="Pfam" id="PF13148">
    <property type="entry name" value="DUF3987"/>
    <property type="match status" value="1"/>
</dbReference>
<sequence>MTTPKDLALSYVYHGVPVFPCRAADEVTDHYDPETGEFTVFKAKTPLLSNGFKGARTNGSLVGRMWDSHPTAMVGIPTGEQLGAWVLDVDVHKDENGNIINGYETLARLEDQYGSLPDTAKAKTAGGGTHYYFKHVPSVRNRGGLGAGLDVRGSGGYVIAPGSRTADGREYTWIDYDGEGLPPLADAPDWLLKLVLPSVIHSPPSDYSYQPGSNDAYIDALIRAELEETAAVPMGAGRNNRLNKAAYALGTVVGAGALGESEARNLLQDVARGWGRDWTQCCNTIDNGLEAGKLNPRVIPERTSYRDDTPELPADQMVANKLRKDAERSSNFGATIHDEQPAAPEEDEPPEYKLEAIADLESLTYPGGLVEDLIDWIVSSAEQPCRALAMAAVLPFVASLCGARYSTTSRDTRPNIYTVALADSGFGKEHARSQIKRLLMSDQGVFEKYSGPARIMSASALREVLEQNKSVNCMIDEFGGFVRDITDRKAGSHQRAISTDLRDYYSASSTFFEGAAYRGTPPKRIYNPILCVHGTSTPEQFWSALSSASAEDGLLPRLILFHIKGDKPQVVKPSKSVREVPYLLMERMATVAGIDVAKKRSNLSKAGYVADSSGKEVKPYVIPWTPDAEGILRSVKETIEEKERAVAPEAQPFVRRIIENAIKLSIVVAVGRDPAAPVITEEVFEWAVTVAWTCAAAMLAEVGDRLADNQREANYKKIQGLIRNAGKKGLTEGRMLDRCKAIEAWQREDIIKDLIAGGSVVANKNEKSGPKTRRFLWVA</sequence>
<dbReference type="EMBL" id="CP050898">
    <property type="protein sequence ID" value="QIX21431.1"/>
    <property type="molecule type" value="Genomic_DNA"/>
</dbReference>
<dbReference type="SUPFAM" id="SSF56747">
    <property type="entry name" value="Prim-pol domain"/>
    <property type="match status" value="1"/>
</dbReference>
<dbReference type="InterPro" id="IPR025048">
    <property type="entry name" value="DUF3987"/>
</dbReference>
<evidence type="ECO:0000313" key="4">
    <source>
        <dbReference type="Proteomes" id="UP000500870"/>
    </source>
</evidence>
<name>A0A6H0ZNF8_9HYPH</name>
<gene>
    <name evidence="3" type="ORF">FOB41_09940</name>
</gene>
<dbReference type="AlphaFoldDB" id="A0A6H0ZNF8"/>
<dbReference type="Pfam" id="PF09250">
    <property type="entry name" value="Prim-Pol"/>
    <property type="match status" value="1"/>
</dbReference>
<dbReference type="InterPro" id="IPR015330">
    <property type="entry name" value="DNA_primase/pol_bifunc_N"/>
</dbReference>
<dbReference type="Proteomes" id="UP000500870">
    <property type="component" value="Chromosome 1"/>
</dbReference>
<accession>A0A6H0ZNF8</accession>
<evidence type="ECO:0000259" key="2">
    <source>
        <dbReference type="SMART" id="SM00943"/>
    </source>
</evidence>
<evidence type="ECO:0000313" key="3">
    <source>
        <dbReference type="EMBL" id="QIX21431.1"/>
    </source>
</evidence>
<dbReference type="SMART" id="SM00943">
    <property type="entry name" value="Prim-Pol"/>
    <property type="match status" value="1"/>
</dbReference>
<dbReference type="RefSeq" id="WP_177319208.1">
    <property type="nucleotide sequence ID" value="NZ_CP050898.1"/>
</dbReference>
<evidence type="ECO:0000256" key="1">
    <source>
        <dbReference type="SAM" id="MobiDB-lite"/>
    </source>
</evidence>
<dbReference type="CDD" id="cd04859">
    <property type="entry name" value="Prim_Pol"/>
    <property type="match status" value="1"/>
</dbReference>
<proteinExistence type="predicted"/>
<feature type="domain" description="DNA primase/polymerase bifunctional N-terminal" evidence="2">
    <location>
        <begin position="8"/>
        <end position="191"/>
    </location>
</feature>
<reference evidence="3 4" key="1">
    <citation type="submission" date="2020-04" db="EMBL/GenBank/DDBJ databases">
        <title>FDA dAtabase for Regulatory Grade micrObial Sequences (FDA-ARGOS): Supporting development and validation of Infectious Disease Dx tests.</title>
        <authorList>
            <person name="Sciortino C."/>
            <person name="Tallon L."/>
            <person name="Sadzewicz L."/>
            <person name="Vavikolanu K."/>
            <person name="Mehta A."/>
            <person name="Aluvathingal J."/>
            <person name="Nadendla S."/>
            <person name="Nandy P."/>
            <person name="Geyer C."/>
            <person name="Yan Y."/>
            <person name="Sichtig H."/>
        </authorList>
    </citation>
    <scope>NUCLEOTIDE SEQUENCE [LARGE SCALE GENOMIC DNA]</scope>
    <source>
        <strain evidence="3 4">FDAARGOS_633</strain>
    </source>
</reference>
<organism evidence="3 4">
    <name type="scientific">Agrobacterium pusense</name>
    <dbReference type="NCBI Taxonomy" id="648995"/>
    <lineage>
        <taxon>Bacteria</taxon>
        <taxon>Pseudomonadati</taxon>
        <taxon>Pseudomonadota</taxon>
        <taxon>Alphaproteobacteria</taxon>
        <taxon>Hyphomicrobiales</taxon>
        <taxon>Rhizobiaceae</taxon>
        <taxon>Rhizobium/Agrobacterium group</taxon>
        <taxon>Agrobacterium</taxon>
    </lineage>
</organism>
<feature type="region of interest" description="Disordered" evidence="1">
    <location>
        <begin position="329"/>
        <end position="349"/>
    </location>
</feature>